<name>A0A9P5L4D5_9HYPO</name>
<dbReference type="Proteomes" id="UP000722485">
    <property type="component" value="Unassembled WGS sequence"/>
</dbReference>
<keyword evidence="3" id="KW-1185">Reference proteome</keyword>
<evidence type="ECO:0000313" key="2">
    <source>
        <dbReference type="EMBL" id="KAF7543203.1"/>
    </source>
</evidence>
<feature type="compositionally biased region" description="Polar residues" evidence="1">
    <location>
        <begin position="1"/>
        <end position="25"/>
    </location>
</feature>
<evidence type="ECO:0000313" key="3">
    <source>
        <dbReference type="Proteomes" id="UP000722485"/>
    </source>
</evidence>
<comment type="caution">
    <text evidence="2">The sequence shown here is derived from an EMBL/GenBank/DDBJ whole genome shotgun (WGS) entry which is preliminary data.</text>
</comment>
<feature type="region of interest" description="Disordered" evidence="1">
    <location>
        <begin position="69"/>
        <end position="89"/>
    </location>
</feature>
<dbReference type="OrthoDB" id="10678579at2759"/>
<organism evidence="2 3">
    <name type="scientific">Cylindrodendrum hubeiense</name>
    <dbReference type="NCBI Taxonomy" id="595255"/>
    <lineage>
        <taxon>Eukaryota</taxon>
        <taxon>Fungi</taxon>
        <taxon>Dikarya</taxon>
        <taxon>Ascomycota</taxon>
        <taxon>Pezizomycotina</taxon>
        <taxon>Sordariomycetes</taxon>
        <taxon>Hypocreomycetidae</taxon>
        <taxon>Hypocreales</taxon>
        <taxon>Nectriaceae</taxon>
        <taxon>Cylindrodendrum</taxon>
    </lineage>
</organism>
<proteinExistence type="predicted"/>
<gene>
    <name evidence="2" type="ORF">G7Z17_g10932</name>
</gene>
<sequence>MPPTSLSTLRTVPTVHNPNRSLSSRHVSRPHAQTPVDTLAALLWAPVDPLGPSPESQIPTVSQPLHSLKAVQGSPRQSKGGEGARVPVTAAQSRRIATLQEQRHDPVAPCTTL</sequence>
<feature type="region of interest" description="Disordered" evidence="1">
    <location>
        <begin position="1"/>
        <end position="33"/>
    </location>
</feature>
<reference evidence="2" key="1">
    <citation type="submission" date="2020-03" db="EMBL/GenBank/DDBJ databases">
        <title>Draft Genome Sequence of Cylindrodendrum hubeiense.</title>
        <authorList>
            <person name="Buettner E."/>
            <person name="Kellner H."/>
        </authorList>
    </citation>
    <scope>NUCLEOTIDE SEQUENCE</scope>
    <source>
        <strain evidence="2">IHI 201604</strain>
    </source>
</reference>
<evidence type="ECO:0000256" key="1">
    <source>
        <dbReference type="SAM" id="MobiDB-lite"/>
    </source>
</evidence>
<dbReference type="AlphaFoldDB" id="A0A9P5L4D5"/>
<protein>
    <submittedName>
        <fullName evidence="2">Uncharacterized protein</fullName>
    </submittedName>
</protein>
<accession>A0A9P5L4D5</accession>
<dbReference type="EMBL" id="JAANBB010000383">
    <property type="protein sequence ID" value="KAF7543203.1"/>
    <property type="molecule type" value="Genomic_DNA"/>
</dbReference>